<dbReference type="eggNOG" id="arCOG03900">
    <property type="taxonomic scope" value="Archaea"/>
</dbReference>
<accession>M0B2H9</accession>
<proteinExistence type="predicted"/>
<keyword evidence="2" id="KW-1185">Reference proteome</keyword>
<dbReference type="STRING" id="29540.C481_03512"/>
<reference evidence="1 2" key="1">
    <citation type="journal article" date="2014" name="PLoS Genet.">
        <title>Phylogenetically driven sequencing of extremely halophilic archaea reveals strategies for static and dynamic osmo-response.</title>
        <authorList>
            <person name="Becker E.A."/>
            <person name="Seitzer P.M."/>
            <person name="Tritt A."/>
            <person name="Larsen D."/>
            <person name="Krusor M."/>
            <person name="Yao A.I."/>
            <person name="Wu D."/>
            <person name="Madern D."/>
            <person name="Eisen J.A."/>
            <person name="Darling A.E."/>
            <person name="Facciotti M.T."/>
        </authorList>
    </citation>
    <scope>NUCLEOTIDE SEQUENCE [LARGE SCALE GENOMIC DNA]</scope>
    <source>
        <strain evidence="1 2">DSM 12278</strain>
    </source>
</reference>
<sequence length="57" mass="6231">MVAAALVVDATSHHGRSRFFEDESDWSGDVLDGFVGGVTTIAQSQCQRWEATPTSRF</sequence>
<name>M0B2H9_NATA1</name>
<protein>
    <submittedName>
        <fullName evidence="1">Transposase IS4 family protein</fullName>
    </submittedName>
</protein>
<comment type="caution">
    <text evidence="1">The sequence shown here is derived from an EMBL/GenBank/DDBJ whole genome shotgun (WGS) entry which is preliminary data.</text>
</comment>
<gene>
    <name evidence="1" type="ORF">C481_03512</name>
</gene>
<dbReference type="EMBL" id="AOIO01000010">
    <property type="protein sequence ID" value="ELZ04985.1"/>
    <property type="molecule type" value="Genomic_DNA"/>
</dbReference>
<organism evidence="1 2">
    <name type="scientific">Natrialba asiatica (strain ATCC 700177 / DSM 12278 / JCM 9576 / FERM P-10747 / NBRC 102637 / 172P1)</name>
    <dbReference type="NCBI Taxonomy" id="29540"/>
    <lineage>
        <taxon>Archaea</taxon>
        <taxon>Methanobacteriati</taxon>
        <taxon>Methanobacteriota</taxon>
        <taxon>Stenosarchaea group</taxon>
        <taxon>Halobacteria</taxon>
        <taxon>Halobacteriales</taxon>
        <taxon>Natrialbaceae</taxon>
        <taxon>Natrialba</taxon>
    </lineage>
</organism>
<evidence type="ECO:0000313" key="1">
    <source>
        <dbReference type="EMBL" id="ELZ04985.1"/>
    </source>
</evidence>
<dbReference type="AlphaFoldDB" id="M0B2H9"/>
<dbReference type="Proteomes" id="UP000011554">
    <property type="component" value="Unassembled WGS sequence"/>
</dbReference>
<evidence type="ECO:0000313" key="2">
    <source>
        <dbReference type="Proteomes" id="UP000011554"/>
    </source>
</evidence>